<gene>
    <name evidence="6" type="ORF">OPV22_014895</name>
</gene>
<reference evidence="6 7" key="1">
    <citation type="submission" date="2022-12" db="EMBL/GenBank/DDBJ databases">
        <title>Chromosome-scale assembly of the Ensete ventricosum genome.</title>
        <authorList>
            <person name="Dussert Y."/>
            <person name="Stocks J."/>
            <person name="Wendawek A."/>
            <person name="Woldeyes F."/>
            <person name="Nichols R.A."/>
            <person name="Borrell J.S."/>
        </authorList>
    </citation>
    <scope>NUCLEOTIDE SEQUENCE [LARGE SCALE GENOMIC DNA]</scope>
    <source>
        <strain evidence="7">cv. Maze</strain>
        <tissue evidence="6">Seeds</tissue>
    </source>
</reference>
<protein>
    <recommendedName>
        <fullName evidence="5">Protein kinase domain-containing protein</fullName>
    </recommendedName>
</protein>
<dbReference type="GO" id="GO:0004672">
    <property type="term" value="F:protein kinase activity"/>
    <property type="evidence" value="ECO:0007669"/>
    <property type="project" value="InterPro"/>
</dbReference>
<organism evidence="6 7">
    <name type="scientific">Ensete ventricosum</name>
    <name type="common">Abyssinian banana</name>
    <name type="synonym">Musa ensete</name>
    <dbReference type="NCBI Taxonomy" id="4639"/>
    <lineage>
        <taxon>Eukaryota</taxon>
        <taxon>Viridiplantae</taxon>
        <taxon>Streptophyta</taxon>
        <taxon>Embryophyta</taxon>
        <taxon>Tracheophyta</taxon>
        <taxon>Spermatophyta</taxon>
        <taxon>Magnoliopsida</taxon>
        <taxon>Liliopsida</taxon>
        <taxon>Zingiberales</taxon>
        <taxon>Musaceae</taxon>
        <taxon>Ensete</taxon>
    </lineage>
</organism>
<evidence type="ECO:0000259" key="5">
    <source>
        <dbReference type="PROSITE" id="PS50011"/>
    </source>
</evidence>
<dbReference type="InterPro" id="IPR000719">
    <property type="entry name" value="Prot_kinase_dom"/>
</dbReference>
<feature type="transmembrane region" description="Helical" evidence="4">
    <location>
        <begin position="34"/>
        <end position="56"/>
    </location>
</feature>
<keyword evidence="7" id="KW-1185">Reference proteome</keyword>
<evidence type="ECO:0000256" key="2">
    <source>
        <dbReference type="ARBA" id="ARBA00022840"/>
    </source>
</evidence>
<dbReference type="InterPro" id="IPR011009">
    <property type="entry name" value="Kinase-like_dom_sf"/>
</dbReference>
<feature type="domain" description="Protein kinase" evidence="5">
    <location>
        <begin position="14"/>
        <end position="314"/>
    </location>
</feature>
<dbReference type="EMBL" id="JAQQAF010000004">
    <property type="protein sequence ID" value="KAJ8493174.1"/>
    <property type="molecule type" value="Genomic_DNA"/>
</dbReference>
<feature type="binding site" evidence="3">
    <location>
        <position position="167"/>
    </location>
    <ligand>
        <name>ATP</name>
        <dbReference type="ChEBI" id="CHEBI:30616"/>
    </ligand>
</feature>
<evidence type="ECO:0000256" key="3">
    <source>
        <dbReference type="PROSITE-ProRule" id="PRU10141"/>
    </source>
</evidence>
<sequence>MEAYPVPPPPPSLMHHGDRAARGGGGQAFLASNAVVLIVVPLLLLILVAVAALLLVKVFRAKARKSSNMSSCNSSFRKGSFDRMQMPVYSANGSGNAVGYSPDVRSCIHGGKLGCPMQARQRRGQVFTYRELELATDGFGDNKVIGNGGFGVVFRGTLCDGTVAAIKLLRREGKQGERDFRTEVDLLSRLHSGYLVLTRVLGTTGYVAPEYASTGRLTTKSDVYSYGVVLLELLTGRVPVDPGRPPGEHVLVSWALPRLTNREKVVDMVDPALRGQFSKKELVQVAAIAAVCVQSEADYRPLMTDVVQSLIPLVKNSVAASPTTPSRVQVSVAAS</sequence>
<evidence type="ECO:0000313" key="7">
    <source>
        <dbReference type="Proteomes" id="UP001222027"/>
    </source>
</evidence>
<keyword evidence="4" id="KW-1133">Transmembrane helix</keyword>
<comment type="caution">
    <text evidence="6">The sequence shown here is derived from an EMBL/GenBank/DDBJ whole genome shotgun (WGS) entry which is preliminary data.</text>
</comment>
<dbReference type="PROSITE" id="PS00107">
    <property type="entry name" value="PROTEIN_KINASE_ATP"/>
    <property type="match status" value="1"/>
</dbReference>
<dbReference type="GO" id="GO:0005524">
    <property type="term" value="F:ATP binding"/>
    <property type="evidence" value="ECO:0007669"/>
    <property type="project" value="UniProtKB-UniRule"/>
</dbReference>
<evidence type="ECO:0000313" key="6">
    <source>
        <dbReference type="EMBL" id="KAJ8493174.1"/>
    </source>
</evidence>
<keyword evidence="4" id="KW-0472">Membrane</keyword>
<evidence type="ECO:0000256" key="1">
    <source>
        <dbReference type="ARBA" id="ARBA00022741"/>
    </source>
</evidence>
<dbReference type="Gene3D" id="1.10.510.10">
    <property type="entry name" value="Transferase(Phosphotransferase) domain 1"/>
    <property type="match status" value="1"/>
</dbReference>
<dbReference type="AlphaFoldDB" id="A0AAV8PR98"/>
<proteinExistence type="predicted"/>
<dbReference type="Pfam" id="PF07714">
    <property type="entry name" value="PK_Tyr_Ser-Thr"/>
    <property type="match status" value="1"/>
</dbReference>
<evidence type="ECO:0000256" key="4">
    <source>
        <dbReference type="SAM" id="Phobius"/>
    </source>
</evidence>
<accession>A0AAV8PR98</accession>
<dbReference type="InterPro" id="IPR001245">
    <property type="entry name" value="Ser-Thr/Tyr_kinase_cat_dom"/>
</dbReference>
<dbReference type="InterPro" id="IPR017441">
    <property type="entry name" value="Protein_kinase_ATP_BS"/>
</dbReference>
<dbReference type="PROSITE" id="PS50011">
    <property type="entry name" value="PROTEIN_KINASE_DOM"/>
    <property type="match status" value="1"/>
</dbReference>
<keyword evidence="2 3" id="KW-0067">ATP-binding</keyword>
<dbReference type="Proteomes" id="UP001222027">
    <property type="component" value="Unassembled WGS sequence"/>
</dbReference>
<name>A0AAV8PR98_ENSVE</name>
<keyword evidence="1 3" id="KW-0547">Nucleotide-binding</keyword>
<keyword evidence="4" id="KW-0812">Transmembrane</keyword>
<dbReference type="Gene3D" id="3.30.200.20">
    <property type="entry name" value="Phosphorylase Kinase, domain 1"/>
    <property type="match status" value="1"/>
</dbReference>
<dbReference type="SUPFAM" id="SSF56112">
    <property type="entry name" value="Protein kinase-like (PK-like)"/>
    <property type="match status" value="1"/>
</dbReference>
<dbReference type="PANTHER" id="PTHR47989:SF2">
    <property type="entry name" value="SERINE_THREONINE-PROTEIN KINASE PBL7-RELATED"/>
    <property type="match status" value="1"/>
</dbReference>
<dbReference type="PANTHER" id="PTHR47989">
    <property type="entry name" value="OS01G0750732 PROTEIN"/>
    <property type="match status" value="1"/>
</dbReference>